<evidence type="ECO:0000313" key="1">
    <source>
        <dbReference type="EMBL" id="GED72396.1"/>
    </source>
</evidence>
<reference evidence="1 2" key="1">
    <citation type="submission" date="2019-06" db="EMBL/GenBank/DDBJ databases">
        <title>Whole genome shotgun sequence of Brevibacillus reuszeri NBRC 15719.</title>
        <authorList>
            <person name="Hosoyama A."/>
            <person name="Uohara A."/>
            <person name="Ohji S."/>
            <person name="Ichikawa N."/>
        </authorList>
    </citation>
    <scope>NUCLEOTIDE SEQUENCE [LARGE SCALE GENOMIC DNA]</scope>
    <source>
        <strain evidence="1 2">NBRC 15719</strain>
    </source>
</reference>
<keyword evidence="2" id="KW-1185">Reference proteome</keyword>
<organism evidence="1 2">
    <name type="scientific">Brevibacillus reuszeri</name>
    <dbReference type="NCBI Taxonomy" id="54915"/>
    <lineage>
        <taxon>Bacteria</taxon>
        <taxon>Bacillati</taxon>
        <taxon>Bacillota</taxon>
        <taxon>Bacilli</taxon>
        <taxon>Bacillales</taxon>
        <taxon>Paenibacillaceae</taxon>
        <taxon>Brevibacillus</taxon>
    </lineage>
</organism>
<proteinExistence type="predicted"/>
<gene>
    <name evidence="1" type="ORF">BRE01_60980</name>
</gene>
<dbReference type="RefSeq" id="WP_236699919.1">
    <property type="nucleotide sequence ID" value="NZ_BJON01000029.1"/>
</dbReference>
<evidence type="ECO:0000313" key="2">
    <source>
        <dbReference type="Proteomes" id="UP000319578"/>
    </source>
</evidence>
<dbReference type="SUPFAM" id="SSF55729">
    <property type="entry name" value="Acyl-CoA N-acyltransferases (Nat)"/>
    <property type="match status" value="1"/>
</dbReference>
<comment type="caution">
    <text evidence="1">The sequence shown here is derived from an EMBL/GenBank/DDBJ whole genome shotgun (WGS) entry which is preliminary data.</text>
</comment>
<name>A0ABQ0TX08_9BACL</name>
<sequence>MKLNLRPITRDNWRQIAMLAVNENQTSFVENNSYSLAQSGFETEWISVGLYDGDTAVGYAIHGVDLENGQVWLDRFMIDGRHQGRGYPLRLQSNLSQYSS</sequence>
<dbReference type="InterPro" id="IPR016181">
    <property type="entry name" value="Acyl_CoA_acyltransferase"/>
</dbReference>
<dbReference type="Gene3D" id="1.10.287.900">
    <property type="entry name" value="The crystal structure of the spermine/spermidine acetyltransferase from enterococcus faecali"/>
    <property type="match status" value="1"/>
</dbReference>
<dbReference type="CDD" id="cd04301">
    <property type="entry name" value="NAT_SF"/>
    <property type="match status" value="1"/>
</dbReference>
<accession>A0ABQ0TX08</accession>
<dbReference type="InterPro" id="IPR027455">
    <property type="entry name" value="Sper_AcTfrase_N"/>
</dbReference>
<dbReference type="Proteomes" id="UP000319578">
    <property type="component" value="Unassembled WGS sequence"/>
</dbReference>
<dbReference type="Gene3D" id="3.40.630.30">
    <property type="match status" value="1"/>
</dbReference>
<dbReference type="EMBL" id="BJON01000029">
    <property type="protein sequence ID" value="GED72396.1"/>
    <property type="molecule type" value="Genomic_DNA"/>
</dbReference>
<evidence type="ECO:0008006" key="3">
    <source>
        <dbReference type="Google" id="ProtNLM"/>
    </source>
</evidence>
<protein>
    <recommendedName>
        <fullName evidence="3">N-acetyltransferase domain-containing protein</fullName>
    </recommendedName>
</protein>